<evidence type="ECO:0000313" key="1">
    <source>
        <dbReference type="EMBL" id="VUC25624.1"/>
    </source>
</evidence>
<keyword evidence="2" id="KW-1185">Reference proteome</keyword>
<dbReference type="Proteomes" id="UP000766486">
    <property type="component" value="Unassembled WGS sequence"/>
</dbReference>
<reference evidence="1 2" key="1">
    <citation type="submission" date="2019-06" db="EMBL/GenBank/DDBJ databases">
        <authorList>
            <person name="Broberg M."/>
        </authorList>
    </citation>
    <scope>NUCLEOTIDE SEQUENCE [LARGE SCALE GENOMIC DNA]</scope>
</reference>
<dbReference type="SUPFAM" id="SSF52047">
    <property type="entry name" value="RNI-like"/>
    <property type="match status" value="1"/>
</dbReference>
<dbReference type="EMBL" id="CABFNS010000737">
    <property type="protein sequence ID" value="VUC25624.1"/>
    <property type="molecule type" value="Genomic_DNA"/>
</dbReference>
<gene>
    <name evidence="1" type="ORF">CLO192961_LOCUS172245</name>
</gene>
<protein>
    <submittedName>
        <fullName evidence="1">Uncharacterized protein</fullName>
    </submittedName>
</protein>
<evidence type="ECO:0000313" key="2">
    <source>
        <dbReference type="Proteomes" id="UP000766486"/>
    </source>
</evidence>
<organism evidence="1 2">
    <name type="scientific">Bionectria ochroleuca</name>
    <name type="common">Gliocladium roseum</name>
    <dbReference type="NCBI Taxonomy" id="29856"/>
    <lineage>
        <taxon>Eukaryota</taxon>
        <taxon>Fungi</taxon>
        <taxon>Dikarya</taxon>
        <taxon>Ascomycota</taxon>
        <taxon>Pezizomycotina</taxon>
        <taxon>Sordariomycetes</taxon>
        <taxon>Hypocreomycetidae</taxon>
        <taxon>Hypocreales</taxon>
        <taxon>Bionectriaceae</taxon>
        <taxon>Clonostachys</taxon>
    </lineage>
</organism>
<accession>A0ABY6U6C4</accession>
<dbReference type="InterPro" id="IPR032675">
    <property type="entry name" value="LRR_dom_sf"/>
</dbReference>
<sequence length="459" mass="52837">MRKLARTWKRVYITYRYLEEALKNMTGLEIVELWGITSVMARNIAVLENLKALSLTTEKVKNREDISALREVKNLQHFKLQSWLTVSREFDEIIQTILLNSRSTLRSLVIKNLSHKTNGLRFGFLDDWRAELGSGSQTPHFPALRSLQLIGLEKHDEGLARVFEKAVDFMSLRTLHLERIRDGRTAVYRYLGDLAARTPKEDIKLRSFKMDNYSSNATSVERRDDMETICRFLSSFDSLTNLHVLDYNDYLAEGEDAEALNVERVLPDPLHRAILNHKNLTKLALYCEEFDYRIPKPYLSLEVIASLVDGLPMLEEFEFTARPSDMVRVGQALARGKKLTTISVSTVGEKVPPIELVTNLLRGILDTGDRGSGDDRPFRWENHSNLRRVIAYRKWALDIASWFVAMEGEGRAHKPLKVQGFRNTKREVLFRDVSRLLHGKDSQSIPNCDWAEDVARDMI</sequence>
<comment type="caution">
    <text evidence="1">The sequence shown here is derived from an EMBL/GenBank/DDBJ whole genome shotgun (WGS) entry which is preliminary data.</text>
</comment>
<name>A0ABY6U6C4_BIOOC</name>
<dbReference type="Gene3D" id="3.80.10.10">
    <property type="entry name" value="Ribonuclease Inhibitor"/>
    <property type="match status" value="1"/>
</dbReference>
<proteinExistence type="predicted"/>